<gene>
    <name evidence="2" type="ORF">MTX78_11805</name>
</gene>
<organism evidence="2 3">
    <name type="scientific">Hymenobacter tibetensis</name>
    <dbReference type="NCBI Taxonomy" id="497967"/>
    <lineage>
        <taxon>Bacteria</taxon>
        <taxon>Pseudomonadati</taxon>
        <taxon>Bacteroidota</taxon>
        <taxon>Cytophagia</taxon>
        <taxon>Cytophagales</taxon>
        <taxon>Hymenobacteraceae</taxon>
        <taxon>Hymenobacter</taxon>
    </lineage>
</organism>
<dbReference type="Proteomes" id="UP000831113">
    <property type="component" value="Chromosome"/>
</dbReference>
<evidence type="ECO:0000313" key="2">
    <source>
        <dbReference type="EMBL" id="UOG72811.1"/>
    </source>
</evidence>
<proteinExistence type="predicted"/>
<dbReference type="Pfam" id="PF22481">
    <property type="entry name" value="DUF6985"/>
    <property type="match status" value="1"/>
</dbReference>
<evidence type="ECO:0000259" key="1">
    <source>
        <dbReference type="Pfam" id="PF22481"/>
    </source>
</evidence>
<keyword evidence="3" id="KW-1185">Reference proteome</keyword>
<reference evidence="2 3" key="1">
    <citation type="submission" date="2022-03" db="EMBL/GenBank/DDBJ databases">
        <title>Hymenobactersp. isolated from the air.</title>
        <authorList>
            <person name="Won M."/>
            <person name="Kwon S.-W."/>
        </authorList>
    </citation>
    <scope>NUCLEOTIDE SEQUENCE [LARGE SCALE GENOMIC DNA]</scope>
    <source>
        <strain evidence="2 3">KACC 21982</strain>
    </source>
</reference>
<sequence length="160" mass="18003">MLTHPFWGTVEESWAGLSAEHPVSVPGFEKPVTVFLGEELFEEDEEYDLTPTQLDEYAATFQDFVADAPRVLTQLKQRAFEQYQELYAAFYDDPAQSGAPPLHLTTADQHFAYMQNLGYLRISDGNALRLIIHYALDTEHGLEALFVNNELADMGGIAET</sequence>
<name>A0ABY4CRM4_9BACT</name>
<dbReference type="RefSeq" id="WP_243794082.1">
    <property type="nucleotide sequence ID" value="NZ_CP094669.1"/>
</dbReference>
<evidence type="ECO:0000313" key="3">
    <source>
        <dbReference type="Proteomes" id="UP000831113"/>
    </source>
</evidence>
<accession>A0ABY4CRM4</accession>
<dbReference type="EMBL" id="CP094669">
    <property type="protein sequence ID" value="UOG72811.1"/>
    <property type="molecule type" value="Genomic_DNA"/>
</dbReference>
<protein>
    <recommendedName>
        <fullName evidence="1">DUF6985 domain-containing protein</fullName>
    </recommendedName>
</protein>
<dbReference type="InterPro" id="IPR054254">
    <property type="entry name" value="DUF6985"/>
</dbReference>
<feature type="domain" description="DUF6985" evidence="1">
    <location>
        <begin position="9"/>
        <end position="156"/>
    </location>
</feature>